<name>A0A834CEH1_ORYME</name>
<feature type="region of interest" description="Disordered" evidence="1">
    <location>
        <begin position="1"/>
        <end position="68"/>
    </location>
</feature>
<evidence type="ECO:0000256" key="1">
    <source>
        <dbReference type="SAM" id="MobiDB-lite"/>
    </source>
</evidence>
<evidence type="ECO:0000313" key="3">
    <source>
        <dbReference type="Proteomes" id="UP000646548"/>
    </source>
</evidence>
<protein>
    <submittedName>
        <fullName evidence="2">Uncharacterized protein</fullName>
    </submittedName>
</protein>
<dbReference type="AlphaFoldDB" id="A0A834CEH1"/>
<gene>
    <name evidence="2" type="ORF">FQA47_003158</name>
</gene>
<organism evidence="2 3">
    <name type="scientific">Oryzias melastigma</name>
    <name type="common">Marine medaka</name>
    <dbReference type="NCBI Taxonomy" id="30732"/>
    <lineage>
        <taxon>Eukaryota</taxon>
        <taxon>Metazoa</taxon>
        <taxon>Chordata</taxon>
        <taxon>Craniata</taxon>
        <taxon>Vertebrata</taxon>
        <taxon>Euteleostomi</taxon>
        <taxon>Actinopterygii</taxon>
        <taxon>Neopterygii</taxon>
        <taxon>Teleostei</taxon>
        <taxon>Neoteleostei</taxon>
        <taxon>Acanthomorphata</taxon>
        <taxon>Ovalentaria</taxon>
        <taxon>Atherinomorphae</taxon>
        <taxon>Beloniformes</taxon>
        <taxon>Adrianichthyidae</taxon>
        <taxon>Oryziinae</taxon>
        <taxon>Oryzias</taxon>
    </lineage>
</organism>
<dbReference type="EMBL" id="WKFB01000312">
    <property type="protein sequence ID" value="KAF6727128.1"/>
    <property type="molecule type" value="Genomic_DNA"/>
</dbReference>
<feature type="compositionally biased region" description="Polar residues" evidence="1">
    <location>
        <begin position="48"/>
        <end position="57"/>
    </location>
</feature>
<evidence type="ECO:0000313" key="2">
    <source>
        <dbReference type="EMBL" id="KAF6727128.1"/>
    </source>
</evidence>
<sequence>MQNRVLLPPAQGFPPRVRSGEPSEGAVQVLKRARRRLSNPLRSEERPTNSSRSSQNIDVPETETDSSP</sequence>
<comment type="caution">
    <text evidence="2">The sequence shown here is derived from an EMBL/GenBank/DDBJ whole genome shotgun (WGS) entry which is preliminary data.</text>
</comment>
<dbReference type="Proteomes" id="UP000646548">
    <property type="component" value="Unassembled WGS sequence"/>
</dbReference>
<proteinExistence type="predicted"/>
<reference evidence="2" key="1">
    <citation type="journal article" name="BMC Genomics">
        <title>Long-read sequencing and de novo genome assembly of marine medaka (Oryzias melastigma).</title>
        <authorList>
            <person name="Liang P."/>
            <person name="Saqib H.S.A."/>
            <person name="Ni X."/>
            <person name="Shen Y."/>
        </authorList>
    </citation>
    <scope>NUCLEOTIDE SEQUENCE</scope>
    <source>
        <strain evidence="2">Bigg-433</strain>
    </source>
</reference>
<accession>A0A834CEH1</accession>